<dbReference type="InterPro" id="IPR036049">
    <property type="entry name" value="Ribosomal_uL29_sf"/>
</dbReference>
<dbReference type="PROSITE" id="PS00579">
    <property type="entry name" value="RIBOSOMAL_L29"/>
    <property type="match status" value="1"/>
</dbReference>
<evidence type="ECO:0000256" key="10">
    <source>
        <dbReference type="SAM" id="MobiDB-lite"/>
    </source>
</evidence>
<evidence type="ECO:0000256" key="6">
    <source>
        <dbReference type="ARBA" id="ARBA00023274"/>
    </source>
</evidence>
<dbReference type="PRINTS" id="PR00973">
    <property type="entry name" value="RIBOSOMALS17"/>
</dbReference>
<keyword evidence="4 8" id="KW-0694">RNA-binding</keyword>
<dbReference type="SUPFAM" id="SSF50249">
    <property type="entry name" value="Nucleic acid-binding proteins"/>
    <property type="match status" value="1"/>
</dbReference>
<dbReference type="InterPro" id="IPR000266">
    <property type="entry name" value="Ribosomal_uS17"/>
</dbReference>
<evidence type="ECO:0000256" key="9">
    <source>
        <dbReference type="RuleBase" id="RU003872"/>
    </source>
</evidence>
<proteinExistence type="inferred from homology"/>
<dbReference type="Pfam" id="PF00366">
    <property type="entry name" value="Ribosomal_S17"/>
    <property type="match status" value="1"/>
</dbReference>
<dbReference type="InterPro" id="IPR001854">
    <property type="entry name" value="Ribosomal_uL29"/>
</dbReference>
<accession>A0ABQ6JKW2</accession>
<dbReference type="SUPFAM" id="SSF46561">
    <property type="entry name" value="Ribosomal protein L29 (L29p)"/>
    <property type="match status" value="1"/>
</dbReference>
<comment type="similarity">
    <text evidence="2 8 9">Belongs to the universal ribosomal protein uS17 family.</text>
</comment>
<keyword evidence="12" id="KW-1185">Reference proteome</keyword>
<dbReference type="Gene3D" id="6.10.140.1970">
    <property type="match status" value="1"/>
</dbReference>
<keyword evidence="6 7" id="KW-0687">Ribonucleoprotein</keyword>
<dbReference type="PROSITE" id="PS00056">
    <property type="entry name" value="RIBOSOMAL_S17"/>
    <property type="match status" value="1"/>
</dbReference>
<protein>
    <recommendedName>
        <fullName evidence="7 8">Multifunctional fusion protein</fullName>
    </recommendedName>
    <domain>
        <recommendedName>
            <fullName evidence="7">Large ribosomal subunit protein uL29</fullName>
        </recommendedName>
    </domain>
    <domain>
        <recommendedName>
            <fullName evidence="8">Small ribosomal subunit protein uS17</fullName>
        </recommendedName>
    </domain>
</protein>
<dbReference type="CDD" id="cd00364">
    <property type="entry name" value="Ribosomal_uS17"/>
    <property type="match status" value="1"/>
</dbReference>
<dbReference type="PANTHER" id="PTHR10744:SF1">
    <property type="entry name" value="SMALL RIBOSOMAL SUBUNIT PROTEIN US17M"/>
    <property type="match status" value="1"/>
</dbReference>
<dbReference type="HAMAP" id="MF_00374">
    <property type="entry name" value="Ribosomal_uL29"/>
    <property type="match status" value="1"/>
</dbReference>
<dbReference type="InterPro" id="IPR019979">
    <property type="entry name" value="Ribosomal_uS17_CS"/>
</dbReference>
<evidence type="ECO:0000256" key="5">
    <source>
        <dbReference type="ARBA" id="ARBA00022980"/>
    </source>
</evidence>
<dbReference type="NCBIfam" id="TIGR00012">
    <property type="entry name" value="L29"/>
    <property type="match status" value="1"/>
</dbReference>
<dbReference type="HAMAP" id="MF_01345_B">
    <property type="entry name" value="Ribosomal_uS17_B"/>
    <property type="match status" value="1"/>
</dbReference>
<comment type="similarity">
    <text evidence="1 7">Belongs to the universal ribosomal protein uL29 family.</text>
</comment>
<evidence type="ECO:0000256" key="8">
    <source>
        <dbReference type="HAMAP-Rule" id="MF_01345"/>
    </source>
</evidence>
<keyword evidence="5 7" id="KW-0689">Ribosomal protein</keyword>
<evidence type="ECO:0000313" key="12">
    <source>
        <dbReference type="Proteomes" id="UP001157017"/>
    </source>
</evidence>
<evidence type="ECO:0000256" key="7">
    <source>
        <dbReference type="HAMAP-Rule" id="MF_00374"/>
    </source>
</evidence>
<dbReference type="Proteomes" id="UP001157017">
    <property type="component" value="Unassembled WGS sequence"/>
</dbReference>
<dbReference type="EMBL" id="BSUZ01000001">
    <property type="protein sequence ID" value="GMA88038.1"/>
    <property type="molecule type" value="Genomic_DNA"/>
</dbReference>
<dbReference type="InterPro" id="IPR012340">
    <property type="entry name" value="NA-bd_OB-fold"/>
</dbReference>
<dbReference type="InterPro" id="IPR018254">
    <property type="entry name" value="Ribosomal_uL29_CS"/>
</dbReference>
<feature type="region of interest" description="Disordered" evidence="10">
    <location>
        <begin position="1"/>
        <end position="26"/>
    </location>
</feature>
<organism evidence="11 12">
    <name type="scientific">Angustibacter aerolatus</name>
    <dbReference type="NCBI Taxonomy" id="1162965"/>
    <lineage>
        <taxon>Bacteria</taxon>
        <taxon>Bacillati</taxon>
        <taxon>Actinomycetota</taxon>
        <taxon>Actinomycetes</taxon>
        <taxon>Kineosporiales</taxon>
        <taxon>Kineosporiaceae</taxon>
    </lineage>
</organism>
<evidence type="ECO:0000256" key="3">
    <source>
        <dbReference type="ARBA" id="ARBA00022730"/>
    </source>
</evidence>
<reference evidence="12" key="1">
    <citation type="journal article" date="2019" name="Int. J. Syst. Evol. Microbiol.">
        <title>The Global Catalogue of Microorganisms (GCM) 10K type strain sequencing project: providing services to taxonomists for standard genome sequencing and annotation.</title>
        <authorList>
            <consortium name="The Broad Institute Genomics Platform"/>
            <consortium name="The Broad Institute Genome Sequencing Center for Infectious Disease"/>
            <person name="Wu L."/>
            <person name="Ma J."/>
        </authorList>
    </citation>
    <scope>NUCLEOTIDE SEQUENCE [LARGE SCALE GENOMIC DNA]</scope>
    <source>
        <strain evidence="12">NBRC 108730</strain>
    </source>
</reference>
<evidence type="ECO:0000256" key="2">
    <source>
        <dbReference type="ARBA" id="ARBA00010254"/>
    </source>
</evidence>
<dbReference type="Gene3D" id="2.40.50.140">
    <property type="entry name" value="Nucleic acid-binding proteins"/>
    <property type="match status" value="1"/>
</dbReference>
<comment type="subunit">
    <text evidence="8">Part of the 30S ribosomal subunit.</text>
</comment>
<keyword evidence="3 8" id="KW-0699">rRNA-binding</keyword>
<evidence type="ECO:0000256" key="4">
    <source>
        <dbReference type="ARBA" id="ARBA00022884"/>
    </source>
</evidence>
<dbReference type="Pfam" id="PF00831">
    <property type="entry name" value="Ribosomal_L29"/>
    <property type="match status" value="1"/>
</dbReference>
<feature type="region of interest" description="Disordered" evidence="10">
    <location>
        <begin position="72"/>
        <end position="99"/>
    </location>
</feature>
<comment type="function">
    <text evidence="8">One of the primary rRNA binding proteins, it binds specifically to the 5'-end of 16S ribosomal RNA.</text>
</comment>
<evidence type="ECO:0000256" key="1">
    <source>
        <dbReference type="ARBA" id="ARBA00009254"/>
    </source>
</evidence>
<evidence type="ECO:0000313" key="11">
    <source>
        <dbReference type="EMBL" id="GMA88038.1"/>
    </source>
</evidence>
<dbReference type="PANTHER" id="PTHR10744">
    <property type="entry name" value="40S RIBOSOMAL PROTEIN S11 FAMILY MEMBER"/>
    <property type="match status" value="1"/>
</dbReference>
<dbReference type="CDD" id="cd00427">
    <property type="entry name" value="Ribosomal_L29_HIP"/>
    <property type="match status" value="1"/>
</dbReference>
<dbReference type="NCBIfam" id="TIGR03635">
    <property type="entry name" value="uS17_bact"/>
    <property type="match status" value="1"/>
</dbReference>
<comment type="caution">
    <text evidence="11">The sequence shown here is derived from an EMBL/GenBank/DDBJ whole genome shotgun (WGS) entry which is preliminary data.</text>
</comment>
<dbReference type="NCBIfam" id="NF004123">
    <property type="entry name" value="PRK05610.1"/>
    <property type="match status" value="1"/>
</dbReference>
<gene>
    <name evidence="7" type="primary">rpmC</name>
    <name evidence="8" type="synonym">rpsQ</name>
    <name evidence="11" type="ORF">GCM10025868_32880</name>
</gene>
<sequence>MSVGSKDLTPSALAEPERGASARAACARPRRSLFNLRFQSATGRLESHGRLRAVKRDIARIYTILREYEPGHPAASGGPGMSEQVGEETAVSTTTEGATRPYRKTRRGLVVSDKMQKTVVVEVEDRVKHPLYGKVIRRTSKVKAHDEGETAGIGDRVLIMETRPLSAAKRWRVVEVLEKAK</sequence>
<dbReference type="InterPro" id="IPR019984">
    <property type="entry name" value="Ribosomal_uS17_bact/chlr"/>
</dbReference>
<name>A0ABQ6JKW2_9ACTN</name>